<feature type="signal peptide" evidence="1">
    <location>
        <begin position="1"/>
        <end position="34"/>
    </location>
</feature>
<dbReference type="InterPro" id="IPR015168">
    <property type="entry name" value="SsuA/THI5"/>
</dbReference>
<gene>
    <name evidence="3" type="ORF">GCM10009613_04930</name>
</gene>
<dbReference type="SUPFAM" id="SSF53850">
    <property type="entry name" value="Periplasmic binding protein-like II"/>
    <property type="match status" value="1"/>
</dbReference>
<evidence type="ECO:0000313" key="3">
    <source>
        <dbReference type="EMBL" id="GAA1380490.1"/>
    </source>
</evidence>
<keyword evidence="4" id="KW-1185">Reference proteome</keyword>
<feature type="domain" description="SsuA/THI5-like" evidence="2">
    <location>
        <begin position="92"/>
        <end position="260"/>
    </location>
</feature>
<accession>A0ABN1XG82</accession>
<dbReference type="EMBL" id="BAAAJK010000001">
    <property type="protein sequence ID" value="GAA1380490.1"/>
    <property type="molecule type" value="Genomic_DNA"/>
</dbReference>
<dbReference type="RefSeq" id="WP_344017915.1">
    <property type="nucleotide sequence ID" value="NZ_BAAAJK010000001.1"/>
</dbReference>
<proteinExistence type="predicted"/>
<evidence type="ECO:0000259" key="2">
    <source>
        <dbReference type="Pfam" id="PF09084"/>
    </source>
</evidence>
<dbReference type="Pfam" id="PF09084">
    <property type="entry name" value="NMT1"/>
    <property type="match status" value="1"/>
</dbReference>
<organism evidence="3 4">
    <name type="scientific">Pseudonocardia kongjuensis</name>
    <dbReference type="NCBI Taxonomy" id="102227"/>
    <lineage>
        <taxon>Bacteria</taxon>
        <taxon>Bacillati</taxon>
        <taxon>Actinomycetota</taxon>
        <taxon>Actinomycetes</taxon>
        <taxon>Pseudonocardiales</taxon>
        <taxon>Pseudonocardiaceae</taxon>
        <taxon>Pseudonocardia</taxon>
    </lineage>
</organism>
<dbReference type="Proteomes" id="UP001501414">
    <property type="component" value="Unassembled WGS sequence"/>
</dbReference>
<dbReference type="PANTHER" id="PTHR30024:SF42">
    <property type="entry name" value="ALIPHATIC SULFONATES-BINDING PROTEIN-RELATED"/>
    <property type="match status" value="1"/>
</dbReference>
<comment type="caution">
    <text evidence="3">The sequence shown here is derived from an EMBL/GenBank/DDBJ whole genome shotgun (WGS) entry which is preliminary data.</text>
</comment>
<sequence length="335" mass="33933">MTSTIVTGPRRARTLPGVLGAALALLLAAGCSPAPQDAAAGGEGTSTVRVGPLQDPNYLTLTRLAGSMEETVGAAGGEVEWAPAFPAFAPTAEALRGGSIDIGTGSSTSFLSALGEQSDLVVFAVEQDSGLGQGIVGRDGVATVEDLVGRTVAVNRGGTGEYLLLLALREHGIDPSTVDIQYLPPTEAATAFAQGHVDAWAVWDQFYATAQTVPGAQVVASGRDIGSVNRIVHVTTRAFADANPELLRAAYDALARESDAASSDNSRIADLAAEGGAPPEVAEVIRAVPPATIAPADQALLAEFTSIAEFYAETGLAEPPADVSAAVVDVLGGSS</sequence>
<keyword evidence="1" id="KW-0732">Signal</keyword>
<name>A0ABN1XG82_9PSEU</name>
<dbReference type="PANTHER" id="PTHR30024">
    <property type="entry name" value="ALIPHATIC SULFONATES-BINDING PROTEIN-RELATED"/>
    <property type="match status" value="1"/>
</dbReference>
<protein>
    <recommendedName>
        <fullName evidence="2">SsuA/THI5-like domain-containing protein</fullName>
    </recommendedName>
</protein>
<feature type="chain" id="PRO_5047317977" description="SsuA/THI5-like domain-containing protein" evidence="1">
    <location>
        <begin position="35"/>
        <end position="335"/>
    </location>
</feature>
<evidence type="ECO:0000256" key="1">
    <source>
        <dbReference type="SAM" id="SignalP"/>
    </source>
</evidence>
<reference evidence="3 4" key="1">
    <citation type="journal article" date="2019" name="Int. J. Syst. Evol. Microbiol.">
        <title>The Global Catalogue of Microorganisms (GCM) 10K type strain sequencing project: providing services to taxonomists for standard genome sequencing and annotation.</title>
        <authorList>
            <consortium name="The Broad Institute Genomics Platform"/>
            <consortium name="The Broad Institute Genome Sequencing Center for Infectious Disease"/>
            <person name="Wu L."/>
            <person name="Ma J."/>
        </authorList>
    </citation>
    <scope>NUCLEOTIDE SEQUENCE [LARGE SCALE GENOMIC DNA]</scope>
    <source>
        <strain evidence="3 4">JCM 11896</strain>
    </source>
</reference>
<evidence type="ECO:0000313" key="4">
    <source>
        <dbReference type="Proteomes" id="UP001501414"/>
    </source>
</evidence>
<dbReference type="Gene3D" id="3.40.190.10">
    <property type="entry name" value="Periplasmic binding protein-like II"/>
    <property type="match status" value="2"/>
</dbReference>